<evidence type="ECO:0000256" key="1">
    <source>
        <dbReference type="ARBA" id="ARBA00023002"/>
    </source>
</evidence>
<keyword evidence="5" id="KW-1185">Reference proteome</keyword>
<dbReference type="GO" id="GO:0071949">
    <property type="term" value="F:FAD binding"/>
    <property type="evidence" value="ECO:0007669"/>
    <property type="project" value="InterPro"/>
</dbReference>
<dbReference type="Proteomes" id="UP000199622">
    <property type="component" value="Unassembled WGS sequence"/>
</dbReference>
<dbReference type="AlphaFoldDB" id="A0A1H4Y4Z3"/>
<dbReference type="InterPro" id="IPR002938">
    <property type="entry name" value="FAD-bd"/>
</dbReference>
<feature type="domain" description="FAD-binding" evidence="3">
    <location>
        <begin position="22"/>
        <end position="348"/>
    </location>
</feature>
<dbReference type="InterPro" id="IPR036188">
    <property type="entry name" value="FAD/NAD-bd_sf"/>
</dbReference>
<dbReference type="GO" id="GO:0004497">
    <property type="term" value="F:monooxygenase activity"/>
    <property type="evidence" value="ECO:0007669"/>
    <property type="project" value="UniProtKB-KW"/>
</dbReference>
<proteinExistence type="predicted"/>
<reference evidence="5" key="1">
    <citation type="submission" date="2016-10" db="EMBL/GenBank/DDBJ databases">
        <authorList>
            <person name="Varghese N."/>
            <person name="Submissions S."/>
        </authorList>
    </citation>
    <scope>NUCLEOTIDE SEQUENCE [LARGE SCALE GENOMIC DNA]</scope>
    <source>
        <strain evidence="5">DSM 44544</strain>
    </source>
</reference>
<evidence type="ECO:0000259" key="3">
    <source>
        <dbReference type="Pfam" id="PF01494"/>
    </source>
</evidence>
<dbReference type="Gene3D" id="3.50.50.60">
    <property type="entry name" value="FAD/NAD(P)-binding domain"/>
    <property type="match status" value="1"/>
</dbReference>
<name>A0A1H4Y4Z3_9PSEU</name>
<organism evidence="4 5">
    <name type="scientific">Amycolatopsis tolypomycina</name>
    <dbReference type="NCBI Taxonomy" id="208445"/>
    <lineage>
        <taxon>Bacteria</taxon>
        <taxon>Bacillati</taxon>
        <taxon>Actinomycetota</taxon>
        <taxon>Actinomycetes</taxon>
        <taxon>Pseudonocardiales</taxon>
        <taxon>Pseudonocardiaceae</taxon>
        <taxon>Amycolatopsis</taxon>
    </lineage>
</organism>
<evidence type="ECO:0000256" key="2">
    <source>
        <dbReference type="ARBA" id="ARBA00023033"/>
    </source>
</evidence>
<dbReference type="PRINTS" id="PR00420">
    <property type="entry name" value="RNGMNOXGNASE"/>
</dbReference>
<accession>A0A1H4Y4Z3</accession>
<dbReference type="Pfam" id="PF01494">
    <property type="entry name" value="FAD_binding_3"/>
    <property type="match status" value="1"/>
</dbReference>
<dbReference type="InterPro" id="IPR050493">
    <property type="entry name" value="FAD-dep_Monooxygenase_BioMet"/>
</dbReference>
<gene>
    <name evidence="4" type="ORF">SAMN04489727_6520</name>
</gene>
<evidence type="ECO:0000313" key="4">
    <source>
        <dbReference type="EMBL" id="SED12420.1"/>
    </source>
</evidence>
<protein>
    <submittedName>
        <fullName evidence="4">Anthraniloyl-CoA monooxygenase</fullName>
    </submittedName>
</protein>
<keyword evidence="2 4" id="KW-0503">Monooxygenase</keyword>
<dbReference type="PANTHER" id="PTHR13789:SF309">
    <property type="entry name" value="PUTATIVE (AFU_ORTHOLOGUE AFUA_6G14510)-RELATED"/>
    <property type="match status" value="1"/>
</dbReference>
<sequence>MRRIIDINVKRRYSWTMTARRVHVLGGGPAGLFVARLLALRCPGWHVHVYERNPPEETFGFAIGLTGGLLRALEEADPDMHRSITDAAYRFSSSGFRLPQGEARLGRFHSGAIARTHLLRLLLKGAREAGVRVEIGRSCTVTEVLGDADLVIAADGVSSATRNHFRQEFGAQVTPGRGRLIWCGAEVPLDGGIFMPVTTPDGLFVAHGYPYGEGLSSFVIDASASTLARAGLGGRQWAGEGESDEAALEYLSRAFSELLGGGSFIGNRSRWGWFNTVRCTRWHHGKTVLLGDAAATAHPSLGSGTKIAMESAIALVDAVTTLTDEPVSGALERFEAARRPEVERLQERATRSQLWWESFEVRRHLAPARMAVSYLSRSGAVSLDDLAVSDPQLVRLALVDFADVAPSEVPGSGITDWVLDRPLAAQRHRQSGTAEPTASIEVTSGDAWGLAADEVLAQAREFLRQGVHAIRLTGVDSRSGLLDRLAIGERIKTELSAVVEVTASPEHLRHAADGIVAGRADLVRTGDGS</sequence>
<dbReference type="Gene3D" id="3.30.9.20">
    <property type="match status" value="1"/>
</dbReference>
<dbReference type="STRING" id="208445.SAMN04489727_6520"/>
<dbReference type="EMBL" id="FNSO01000004">
    <property type="protein sequence ID" value="SED12420.1"/>
    <property type="molecule type" value="Genomic_DNA"/>
</dbReference>
<evidence type="ECO:0000313" key="5">
    <source>
        <dbReference type="Proteomes" id="UP000199622"/>
    </source>
</evidence>
<dbReference type="SUPFAM" id="SSF51905">
    <property type="entry name" value="FAD/NAD(P)-binding domain"/>
    <property type="match status" value="1"/>
</dbReference>
<keyword evidence="1" id="KW-0560">Oxidoreductase</keyword>
<dbReference type="PANTHER" id="PTHR13789">
    <property type="entry name" value="MONOOXYGENASE"/>
    <property type="match status" value="1"/>
</dbReference>